<reference evidence="1" key="1">
    <citation type="journal article" date="2013" name="Nat. Commun.">
        <title>Whole-genome sequencing of Oryza brachyantha reveals mechanisms underlying Oryza genome evolution.</title>
        <authorList>
            <person name="Chen J."/>
            <person name="Huang Q."/>
            <person name="Gao D."/>
            <person name="Wang J."/>
            <person name="Lang Y."/>
            <person name="Liu T."/>
            <person name="Li B."/>
            <person name="Bai Z."/>
            <person name="Luis Goicoechea J."/>
            <person name="Liang C."/>
            <person name="Chen C."/>
            <person name="Zhang W."/>
            <person name="Sun S."/>
            <person name="Liao Y."/>
            <person name="Zhang X."/>
            <person name="Yang L."/>
            <person name="Song C."/>
            <person name="Wang M."/>
            <person name="Shi J."/>
            <person name="Liu G."/>
            <person name="Liu J."/>
            <person name="Zhou H."/>
            <person name="Zhou W."/>
            <person name="Yu Q."/>
            <person name="An N."/>
            <person name="Chen Y."/>
            <person name="Cai Q."/>
            <person name="Wang B."/>
            <person name="Liu B."/>
            <person name="Min J."/>
            <person name="Huang Y."/>
            <person name="Wu H."/>
            <person name="Li Z."/>
            <person name="Zhang Y."/>
            <person name="Yin Y."/>
            <person name="Song W."/>
            <person name="Jiang J."/>
            <person name="Jackson S.A."/>
            <person name="Wing R.A."/>
            <person name="Wang J."/>
            <person name="Chen M."/>
        </authorList>
    </citation>
    <scope>NUCLEOTIDE SEQUENCE [LARGE SCALE GENOMIC DNA]</scope>
    <source>
        <strain evidence="1">cv. IRGC 101232</strain>
    </source>
</reference>
<protein>
    <recommendedName>
        <fullName evidence="3">Reverse transcriptase zinc-binding domain-containing protein</fullName>
    </recommendedName>
</protein>
<proteinExistence type="predicted"/>
<evidence type="ECO:0000313" key="2">
    <source>
        <dbReference type="Proteomes" id="UP000006038"/>
    </source>
</evidence>
<organism evidence="1">
    <name type="scientific">Oryza brachyantha</name>
    <name type="common">malo sina</name>
    <dbReference type="NCBI Taxonomy" id="4533"/>
    <lineage>
        <taxon>Eukaryota</taxon>
        <taxon>Viridiplantae</taxon>
        <taxon>Streptophyta</taxon>
        <taxon>Embryophyta</taxon>
        <taxon>Tracheophyta</taxon>
        <taxon>Spermatophyta</taxon>
        <taxon>Magnoliopsida</taxon>
        <taxon>Liliopsida</taxon>
        <taxon>Poales</taxon>
        <taxon>Poaceae</taxon>
        <taxon>BOP clade</taxon>
        <taxon>Oryzoideae</taxon>
        <taxon>Oryzeae</taxon>
        <taxon>Oryzinae</taxon>
        <taxon>Oryza</taxon>
    </lineage>
</organism>
<dbReference type="EnsemblPlants" id="OB10G10350.1">
    <property type="protein sequence ID" value="OB10G10350.1"/>
    <property type="gene ID" value="OB10G10350"/>
</dbReference>
<sequence>MVKWSNIAFPKFLGGLGFTETRAMNTSLLAKWILKLESNDAGGGGLSFFWQGLHKVKPWVYRGVSWIRVEETFRGGRGGDLRALDISSAGGCKAFQKFKVRDWLK</sequence>
<dbReference type="HOGENOM" id="CLU_2240729_0_0_1"/>
<dbReference type="Proteomes" id="UP000006038">
    <property type="component" value="Chromosome 10"/>
</dbReference>
<dbReference type="Gramene" id="OB10G10350.1">
    <property type="protein sequence ID" value="OB10G10350.1"/>
    <property type="gene ID" value="OB10G10350"/>
</dbReference>
<evidence type="ECO:0008006" key="3">
    <source>
        <dbReference type="Google" id="ProtNLM"/>
    </source>
</evidence>
<keyword evidence="2" id="KW-1185">Reference proteome</keyword>
<reference evidence="1" key="2">
    <citation type="submission" date="2013-04" db="UniProtKB">
        <authorList>
            <consortium name="EnsemblPlants"/>
        </authorList>
    </citation>
    <scope>IDENTIFICATION</scope>
</reference>
<accession>J3N0I7</accession>
<name>J3N0I7_ORYBR</name>
<dbReference type="AlphaFoldDB" id="J3N0I7"/>
<evidence type="ECO:0000313" key="1">
    <source>
        <dbReference type="EnsemblPlants" id="OB10G10350.1"/>
    </source>
</evidence>